<evidence type="ECO:0000256" key="7">
    <source>
        <dbReference type="PIRSR" id="PIRSR000097-3"/>
    </source>
</evidence>
<dbReference type="EMBL" id="LN907858">
    <property type="protein sequence ID" value="CUU38901.1"/>
    <property type="molecule type" value="Genomic_DNA"/>
</dbReference>
<proteinExistence type="inferred from homology"/>
<protein>
    <submittedName>
        <fullName evidence="10">Oxidoreductase of aldo/keto reductase family, subgroup 1</fullName>
    </submittedName>
</protein>
<reference evidence="11" key="2">
    <citation type="submission" date="2015-11" db="EMBL/GenBank/DDBJ databases">
        <authorList>
            <person name="Anvar S.Y."/>
        </authorList>
    </citation>
    <scope>NUCLEOTIDE SEQUENCE [LARGE SCALE GENOMIC DNA]</scope>
</reference>
<dbReference type="PANTHER" id="PTHR43827">
    <property type="entry name" value="2,5-DIKETO-D-GLUCONIC ACID REDUCTASE"/>
    <property type="match status" value="1"/>
</dbReference>
<dbReference type="InterPro" id="IPR006311">
    <property type="entry name" value="TAT_signal"/>
</dbReference>
<keyword evidence="3" id="KW-0560">Oxidoreductase</keyword>
<keyword evidence="2" id="KW-0521">NADP</keyword>
<dbReference type="KEGG" id="hty:BN2458_PEG1770"/>
<comment type="catalytic activity">
    <reaction evidence="4">
        <text>hydroxyacetone + NADP(+) = methylglyoxal + NADPH + H(+)</text>
        <dbReference type="Rhea" id="RHEA:27986"/>
        <dbReference type="ChEBI" id="CHEBI:15378"/>
        <dbReference type="ChEBI" id="CHEBI:17158"/>
        <dbReference type="ChEBI" id="CHEBI:27957"/>
        <dbReference type="ChEBI" id="CHEBI:57783"/>
        <dbReference type="ChEBI" id="CHEBI:58349"/>
    </reaction>
</comment>
<sequence>MTNRRDFLKNLAQFTGVATLGAYIPYPLFAQDLKQISKKGAKMQTLTLNNGVKMPILGLGTYSLTGKAGQKAMSEAIEVGYRLFDSAQMYNNEAELGAAINAAVKGGIKREEFFIQTKLLESSSEDLAKKSIEKSLKTLGLDYIDSLLIHMPYSQSKAMYRAMESFYKQGILKSIGISNFGAKAYSEFVKSCEVIPAINQCETHLLLQQKPLRGAMKSKKTLLQSWSPFIAGKGSILENPTLKNIAQKYNKTPAQVVLRFLIEQGISVIPKTSKRARMQENLNVFDFSLSAQDMRILKELDTNKSAFSWTNY</sequence>
<accession>A0A0S4PWP0</accession>
<comment type="similarity">
    <text evidence="1">Belongs to the aldo/keto reductase family.</text>
</comment>
<dbReference type="KEGG" id="hty:BN2458_PEG0014"/>
<gene>
    <name evidence="9" type="ORF">BN2458_PEG0014</name>
    <name evidence="10" type="ORF">BN2458_PEG1770</name>
</gene>
<evidence type="ECO:0000256" key="5">
    <source>
        <dbReference type="PIRSR" id="PIRSR000097-1"/>
    </source>
</evidence>
<dbReference type="Proteomes" id="UP000064525">
    <property type="component" value="Chromosome I"/>
</dbReference>
<feature type="binding site" evidence="6">
    <location>
        <position position="150"/>
    </location>
    <ligand>
        <name>substrate</name>
    </ligand>
</feature>
<name>A0A0S4PWP0_9HELI</name>
<dbReference type="InterPro" id="IPR020471">
    <property type="entry name" value="AKR"/>
</dbReference>
<dbReference type="PROSITE" id="PS00063">
    <property type="entry name" value="ALDOKETO_REDUCTASE_3"/>
    <property type="match status" value="1"/>
</dbReference>
<feature type="active site" description="Proton donor" evidence="5">
    <location>
        <position position="90"/>
    </location>
</feature>
<organism evidence="10 11">
    <name type="scientific">Helicobacter typhlonius</name>
    <dbReference type="NCBI Taxonomy" id="76936"/>
    <lineage>
        <taxon>Bacteria</taxon>
        <taxon>Pseudomonadati</taxon>
        <taxon>Campylobacterota</taxon>
        <taxon>Epsilonproteobacteria</taxon>
        <taxon>Campylobacterales</taxon>
        <taxon>Helicobacteraceae</taxon>
        <taxon>Helicobacter</taxon>
    </lineage>
</organism>
<feature type="domain" description="NADP-dependent oxidoreductase" evidence="8">
    <location>
        <begin position="57"/>
        <end position="301"/>
    </location>
</feature>
<dbReference type="PATRIC" id="fig|76936.10.peg.13"/>
<dbReference type="Gene3D" id="3.20.20.100">
    <property type="entry name" value="NADP-dependent oxidoreductase domain"/>
    <property type="match status" value="1"/>
</dbReference>
<dbReference type="GO" id="GO:0016616">
    <property type="term" value="F:oxidoreductase activity, acting on the CH-OH group of donors, NAD or NADP as acceptor"/>
    <property type="evidence" value="ECO:0007669"/>
    <property type="project" value="UniProtKB-ARBA"/>
</dbReference>
<dbReference type="PROSITE" id="PS00798">
    <property type="entry name" value="ALDOKETO_REDUCTASE_1"/>
    <property type="match status" value="1"/>
</dbReference>
<evidence type="ECO:0000256" key="1">
    <source>
        <dbReference type="ARBA" id="ARBA00007905"/>
    </source>
</evidence>
<evidence type="ECO:0000256" key="2">
    <source>
        <dbReference type="ARBA" id="ARBA00022857"/>
    </source>
</evidence>
<reference evidence="10" key="1">
    <citation type="submission" date="2015-11" db="EMBL/GenBank/DDBJ databases">
        <authorList>
            <person name="Zhang Y."/>
            <person name="Guo Z."/>
        </authorList>
    </citation>
    <scope>NUCLEOTIDE SEQUENCE</scope>
    <source>
        <strain evidence="10">1</strain>
    </source>
</reference>
<evidence type="ECO:0000313" key="10">
    <source>
        <dbReference type="EMBL" id="CUU40653.1"/>
    </source>
</evidence>
<evidence type="ECO:0000256" key="3">
    <source>
        <dbReference type="ARBA" id="ARBA00023002"/>
    </source>
</evidence>
<evidence type="ECO:0000256" key="6">
    <source>
        <dbReference type="PIRSR" id="PIRSR000097-2"/>
    </source>
</evidence>
<evidence type="ECO:0000259" key="8">
    <source>
        <dbReference type="Pfam" id="PF00248"/>
    </source>
</evidence>
<dbReference type="InterPro" id="IPR036812">
    <property type="entry name" value="NAD(P)_OxRdtase_dom_sf"/>
</dbReference>
<dbReference type="PRINTS" id="PR00069">
    <property type="entry name" value="ALDKETRDTASE"/>
</dbReference>
<evidence type="ECO:0000313" key="11">
    <source>
        <dbReference type="Proteomes" id="UP000064525"/>
    </source>
</evidence>
<evidence type="ECO:0000256" key="4">
    <source>
        <dbReference type="ARBA" id="ARBA00049445"/>
    </source>
</evidence>
<dbReference type="PANTHER" id="PTHR43827:SF3">
    <property type="entry name" value="NADP-DEPENDENT OXIDOREDUCTASE DOMAIN-CONTAINING PROTEIN"/>
    <property type="match status" value="1"/>
</dbReference>
<dbReference type="FunFam" id="3.20.20.100:FF:000002">
    <property type="entry name" value="2,5-diketo-D-gluconic acid reductase A"/>
    <property type="match status" value="1"/>
</dbReference>
<evidence type="ECO:0000313" key="9">
    <source>
        <dbReference type="EMBL" id="CUU38901.1"/>
    </source>
</evidence>
<dbReference type="Pfam" id="PF00248">
    <property type="entry name" value="Aldo_ket_red"/>
    <property type="match status" value="1"/>
</dbReference>
<feature type="site" description="Lowers pKa of active site Tyr" evidence="7">
    <location>
        <position position="118"/>
    </location>
</feature>
<dbReference type="PIRSF" id="PIRSF000097">
    <property type="entry name" value="AKR"/>
    <property type="match status" value="1"/>
</dbReference>
<dbReference type="EMBL" id="LN907858">
    <property type="protein sequence ID" value="CUU40653.1"/>
    <property type="molecule type" value="Genomic_DNA"/>
</dbReference>
<dbReference type="InterPro" id="IPR023210">
    <property type="entry name" value="NADP_OxRdtase_dom"/>
</dbReference>
<dbReference type="InterPro" id="IPR018170">
    <property type="entry name" value="Aldo/ket_reductase_CS"/>
</dbReference>
<dbReference type="SUPFAM" id="SSF51430">
    <property type="entry name" value="NAD(P)-linked oxidoreductase"/>
    <property type="match status" value="1"/>
</dbReference>
<dbReference type="AlphaFoldDB" id="A0A0S4PWP0"/>
<dbReference type="PROSITE" id="PS51318">
    <property type="entry name" value="TAT"/>
    <property type="match status" value="1"/>
</dbReference>